<keyword evidence="3 6" id="KW-0812">Transmembrane</keyword>
<evidence type="ECO:0000256" key="6">
    <source>
        <dbReference type="SAM" id="Phobius"/>
    </source>
</evidence>
<evidence type="ECO:0000256" key="2">
    <source>
        <dbReference type="ARBA" id="ARBA00005268"/>
    </source>
</evidence>
<dbReference type="PANTHER" id="PTHR30028:SF0">
    <property type="entry name" value="PROTEIN ALUMINUM SENSITIVE 3"/>
    <property type="match status" value="1"/>
</dbReference>
<evidence type="ECO:0000256" key="3">
    <source>
        <dbReference type="ARBA" id="ARBA00022692"/>
    </source>
</evidence>
<sequence>MDHFLGHNLAVMAPNVTDKRFTDPSNPAFLGFGSVALASALIVVNALVSVVLHLDLAGQLLVAALRCVLQLLALGYILGPIFAYNTWWLVLSYSFIMLLVGNYEACARPAYSYTGMFLQTLTCLGSSAGVFLVYAMLIIIQIHPWYQPQYFIPVLGMLLGNAISGISVGLSTVLEELSSGRERVELLLAMGASRMEATTEIVQRAARVALTPILNQMSVVGLVSIPGMMTGQILSGSDPSQAARYQMIVMFAIAATTATSSVSAISLATFWIVDNKHRVRAGPAAEKAEGPWPLVVAVSAYGPSGAEGLAEVQEPV</sequence>
<feature type="transmembrane region" description="Helical" evidence="6">
    <location>
        <begin position="117"/>
        <end position="144"/>
    </location>
</feature>
<evidence type="ECO:0000256" key="1">
    <source>
        <dbReference type="ARBA" id="ARBA00004141"/>
    </source>
</evidence>
<evidence type="ECO:0000313" key="7">
    <source>
        <dbReference type="EMBL" id="KAK9836534.1"/>
    </source>
</evidence>
<dbReference type="Proteomes" id="UP001438707">
    <property type="component" value="Unassembled WGS sequence"/>
</dbReference>
<comment type="caution">
    <text evidence="7">The sequence shown here is derived from an EMBL/GenBank/DDBJ whole genome shotgun (WGS) entry which is preliminary data.</text>
</comment>
<dbReference type="Pfam" id="PF03649">
    <property type="entry name" value="UPF0014"/>
    <property type="match status" value="1"/>
</dbReference>
<keyword evidence="8" id="KW-1185">Reference proteome</keyword>
<dbReference type="GO" id="GO:0005886">
    <property type="term" value="C:plasma membrane"/>
    <property type="evidence" value="ECO:0007669"/>
    <property type="project" value="TreeGrafter"/>
</dbReference>
<feature type="transmembrane region" description="Helical" evidence="6">
    <location>
        <begin position="213"/>
        <end position="235"/>
    </location>
</feature>
<dbReference type="EMBL" id="JALJOS010000007">
    <property type="protein sequence ID" value="KAK9836534.1"/>
    <property type="molecule type" value="Genomic_DNA"/>
</dbReference>
<comment type="similarity">
    <text evidence="2">Belongs to the UPF0014 family.</text>
</comment>
<name>A0AAW1RRP8_9CHLO</name>
<feature type="transmembrane region" description="Helical" evidence="6">
    <location>
        <begin position="28"/>
        <end position="48"/>
    </location>
</feature>
<dbReference type="AlphaFoldDB" id="A0AAW1RRP8"/>
<evidence type="ECO:0000256" key="4">
    <source>
        <dbReference type="ARBA" id="ARBA00022989"/>
    </source>
</evidence>
<organism evidence="7 8">
    <name type="scientific">Apatococcus lobatus</name>
    <dbReference type="NCBI Taxonomy" id="904363"/>
    <lineage>
        <taxon>Eukaryota</taxon>
        <taxon>Viridiplantae</taxon>
        <taxon>Chlorophyta</taxon>
        <taxon>core chlorophytes</taxon>
        <taxon>Trebouxiophyceae</taxon>
        <taxon>Chlorellales</taxon>
        <taxon>Chlorellaceae</taxon>
        <taxon>Apatococcus</taxon>
    </lineage>
</organism>
<dbReference type="InterPro" id="IPR005226">
    <property type="entry name" value="UPF0014_fam"/>
</dbReference>
<keyword evidence="5 6" id="KW-0472">Membrane</keyword>
<evidence type="ECO:0000313" key="8">
    <source>
        <dbReference type="Proteomes" id="UP001438707"/>
    </source>
</evidence>
<gene>
    <name evidence="7" type="ORF">WJX74_002510</name>
</gene>
<proteinExistence type="inferred from homology"/>
<feature type="transmembrane region" description="Helical" evidence="6">
    <location>
        <begin position="87"/>
        <end position="105"/>
    </location>
</feature>
<feature type="transmembrane region" description="Helical" evidence="6">
    <location>
        <begin position="60"/>
        <end position="81"/>
    </location>
</feature>
<keyword evidence="4 6" id="KW-1133">Transmembrane helix</keyword>
<protein>
    <submittedName>
        <fullName evidence="7">Uncharacterized protein</fullName>
    </submittedName>
</protein>
<feature type="transmembrane region" description="Helical" evidence="6">
    <location>
        <begin position="247"/>
        <end position="273"/>
    </location>
</feature>
<feature type="transmembrane region" description="Helical" evidence="6">
    <location>
        <begin position="150"/>
        <end position="174"/>
    </location>
</feature>
<accession>A0AAW1RRP8</accession>
<evidence type="ECO:0000256" key="5">
    <source>
        <dbReference type="ARBA" id="ARBA00023136"/>
    </source>
</evidence>
<comment type="subcellular location">
    <subcellularLocation>
        <location evidence="1">Membrane</location>
        <topology evidence="1">Multi-pass membrane protein</topology>
    </subcellularLocation>
</comment>
<reference evidence="7 8" key="1">
    <citation type="journal article" date="2024" name="Nat. Commun.">
        <title>Phylogenomics reveals the evolutionary origins of lichenization in chlorophyte algae.</title>
        <authorList>
            <person name="Puginier C."/>
            <person name="Libourel C."/>
            <person name="Otte J."/>
            <person name="Skaloud P."/>
            <person name="Haon M."/>
            <person name="Grisel S."/>
            <person name="Petersen M."/>
            <person name="Berrin J.G."/>
            <person name="Delaux P.M."/>
            <person name="Dal Grande F."/>
            <person name="Keller J."/>
        </authorList>
    </citation>
    <scope>NUCLEOTIDE SEQUENCE [LARGE SCALE GENOMIC DNA]</scope>
    <source>
        <strain evidence="7 8">SAG 2145</strain>
    </source>
</reference>
<dbReference type="PANTHER" id="PTHR30028">
    <property type="entry name" value="UPF0014 INNER MEMBRANE PROTEIN YBBM-RELATED"/>
    <property type="match status" value="1"/>
</dbReference>